<keyword evidence="3" id="KW-1185">Reference proteome</keyword>
<organism evidence="2 3">
    <name type="scientific">Araneus ventricosus</name>
    <name type="common">Orbweaver spider</name>
    <name type="synonym">Epeira ventricosa</name>
    <dbReference type="NCBI Taxonomy" id="182803"/>
    <lineage>
        <taxon>Eukaryota</taxon>
        <taxon>Metazoa</taxon>
        <taxon>Ecdysozoa</taxon>
        <taxon>Arthropoda</taxon>
        <taxon>Chelicerata</taxon>
        <taxon>Arachnida</taxon>
        <taxon>Araneae</taxon>
        <taxon>Araneomorphae</taxon>
        <taxon>Entelegynae</taxon>
        <taxon>Araneoidea</taxon>
        <taxon>Araneidae</taxon>
        <taxon>Araneus</taxon>
    </lineage>
</organism>
<dbReference type="AlphaFoldDB" id="A0A4Y2LSR4"/>
<evidence type="ECO:0000256" key="1">
    <source>
        <dbReference type="SAM" id="MobiDB-lite"/>
    </source>
</evidence>
<proteinExistence type="predicted"/>
<dbReference type="Proteomes" id="UP000499080">
    <property type="component" value="Unassembled WGS sequence"/>
</dbReference>
<evidence type="ECO:0000313" key="2">
    <source>
        <dbReference type="EMBL" id="GBN17140.1"/>
    </source>
</evidence>
<protein>
    <submittedName>
        <fullName evidence="2">Uncharacterized protein</fullName>
    </submittedName>
</protein>
<sequence length="140" mass="16244">MHPFEVQIGLFRWGNHNFNPNSNFKREHHQRNSSLQTSTSAWGRFKQAIHISSENGDFGTPERKNNRQGRNPMENSIAARKSWISNQTKFQPFLRRFFRWDPDARVVGRSNDLTRLGPHDEATFIGNPLNGGNRGIEEQL</sequence>
<comment type="caution">
    <text evidence="2">The sequence shown here is derived from an EMBL/GenBank/DDBJ whole genome shotgun (WGS) entry which is preliminary data.</text>
</comment>
<evidence type="ECO:0000313" key="3">
    <source>
        <dbReference type="Proteomes" id="UP000499080"/>
    </source>
</evidence>
<accession>A0A4Y2LSR4</accession>
<gene>
    <name evidence="2" type="ORF">AVEN_149675_1</name>
</gene>
<reference evidence="2 3" key="1">
    <citation type="journal article" date="2019" name="Sci. Rep.">
        <title>Orb-weaving spider Araneus ventricosus genome elucidates the spidroin gene catalogue.</title>
        <authorList>
            <person name="Kono N."/>
            <person name="Nakamura H."/>
            <person name="Ohtoshi R."/>
            <person name="Moran D.A.P."/>
            <person name="Shinohara A."/>
            <person name="Yoshida Y."/>
            <person name="Fujiwara M."/>
            <person name="Mori M."/>
            <person name="Tomita M."/>
            <person name="Arakawa K."/>
        </authorList>
    </citation>
    <scope>NUCLEOTIDE SEQUENCE [LARGE SCALE GENOMIC DNA]</scope>
</reference>
<feature type="region of interest" description="Disordered" evidence="1">
    <location>
        <begin position="52"/>
        <end position="75"/>
    </location>
</feature>
<name>A0A4Y2LSR4_ARAVE</name>
<dbReference type="EMBL" id="BGPR01006230">
    <property type="protein sequence ID" value="GBN17140.1"/>
    <property type="molecule type" value="Genomic_DNA"/>
</dbReference>